<evidence type="ECO:0000313" key="3">
    <source>
        <dbReference type="Proteomes" id="UP000267027"/>
    </source>
</evidence>
<accession>A0A0R3PS21</accession>
<keyword evidence="1" id="KW-1133">Transmembrane helix</keyword>
<reference evidence="2 3" key="2">
    <citation type="submission" date="2018-11" db="EMBL/GenBank/DDBJ databases">
        <authorList>
            <consortium name="Pathogen Informatics"/>
        </authorList>
    </citation>
    <scope>NUCLEOTIDE SEQUENCE [LARGE SCALE GENOMIC DNA]</scope>
    <source>
        <strain evidence="2 3">Costa Rica</strain>
    </source>
</reference>
<evidence type="ECO:0000313" key="4">
    <source>
        <dbReference type="WBParaSite" id="ACOC_0000837601-mRNA-1"/>
    </source>
</evidence>
<dbReference type="EMBL" id="UYYA01004149">
    <property type="protein sequence ID" value="VDM59962.1"/>
    <property type="molecule type" value="Genomic_DNA"/>
</dbReference>
<keyword evidence="3" id="KW-1185">Reference proteome</keyword>
<organism evidence="4">
    <name type="scientific">Angiostrongylus costaricensis</name>
    <name type="common">Nematode worm</name>
    <dbReference type="NCBI Taxonomy" id="334426"/>
    <lineage>
        <taxon>Eukaryota</taxon>
        <taxon>Metazoa</taxon>
        <taxon>Ecdysozoa</taxon>
        <taxon>Nematoda</taxon>
        <taxon>Chromadorea</taxon>
        <taxon>Rhabditida</taxon>
        <taxon>Rhabditina</taxon>
        <taxon>Rhabditomorpha</taxon>
        <taxon>Strongyloidea</taxon>
        <taxon>Metastrongylidae</taxon>
        <taxon>Angiostrongylus</taxon>
    </lineage>
</organism>
<proteinExistence type="predicted"/>
<keyword evidence="1" id="KW-0812">Transmembrane</keyword>
<protein>
    <submittedName>
        <fullName evidence="4">Transmembrane protein</fullName>
    </submittedName>
</protein>
<feature type="transmembrane region" description="Helical" evidence="1">
    <location>
        <begin position="30"/>
        <end position="58"/>
    </location>
</feature>
<name>A0A0R3PS21_ANGCS</name>
<dbReference type="WBParaSite" id="ACOC_0000837601-mRNA-1">
    <property type="protein sequence ID" value="ACOC_0000837601-mRNA-1"/>
    <property type="gene ID" value="ACOC_0000837601"/>
</dbReference>
<dbReference type="AlphaFoldDB" id="A0A0R3PS21"/>
<evidence type="ECO:0000256" key="1">
    <source>
        <dbReference type="SAM" id="Phobius"/>
    </source>
</evidence>
<dbReference type="Proteomes" id="UP000267027">
    <property type="component" value="Unassembled WGS sequence"/>
</dbReference>
<sequence length="77" mass="7848">MDFVGGLAVVIVAFIGVVAVASVFDVVTVAVVSVVVVVATVVVAVVVVAAVHFGVMLLSSCDSLKKSTTDDWVTEKI</sequence>
<evidence type="ECO:0000313" key="2">
    <source>
        <dbReference type="EMBL" id="VDM59962.1"/>
    </source>
</evidence>
<keyword evidence="1" id="KW-0472">Membrane</keyword>
<gene>
    <name evidence="2" type="ORF">ACOC_LOCUS8377</name>
</gene>
<reference evidence="4" key="1">
    <citation type="submission" date="2017-02" db="UniProtKB">
        <authorList>
            <consortium name="WormBaseParasite"/>
        </authorList>
    </citation>
    <scope>IDENTIFICATION</scope>
</reference>
<feature type="transmembrane region" description="Helical" evidence="1">
    <location>
        <begin position="7"/>
        <end position="24"/>
    </location>
</feature>